<dbReference type="CDD" id="cd05466">
    <property type="entry name" value="PBP2_LTTR_substrate"/>
    <property type="match status" value="1"/>
</dbReference>
<dbReference type="Proteomes" id="UP001058461">
    <property type="component" value="Chromosome"/>
</dbReference>
<dbReference type="SUPFAM" id="SSF46785">
    <property type="entry name" value="Winged helix' DNA-binding domain"/>
    <property type="match status" value="1"/>
</dbReference>
<dbReference type="Gene3D" id="1.10.10.10">
    <property type="entry name" value="Winged helix-like DNA-binding domain superfamily/Winged helix DNA-binding domain"/>
    <property type="match status" value="1"/>
</dbReference>
<evidence type="ECO:0000259" key="5">
    <source>
        <dbReference type="PROSITE" id="PS50931"/>
    </source>
</evidence>
<keyword evidence="2" id="KW-0805">Transcription regulation</keyword>
<dbReference type="EMBL" id="CP073347">
    <property type="protein sequence ID" value="UTW10496.1"/>
    <property type="molecule type" value="Genomic_DNA"/>
</dbReference>
<feature type="domain" description="HTH lysR-type" evidence="5">
    <location>
        <begin position="1"/>
        <end position="58"/>
    </location>
</feature>
<evidence type="ECO:0000256" key="2">
    <source>
        <dbReference type="ARBA" id="ARBA00023015"/>
    </source>
</evidence>
<keyword evidence="3" id="KW-0238">DNA-binding</keyword>
<dbReference type="Pfam" id="PF00126">
    <property type="entry name" value="HTH_1"/>
    <property type="match status" value="1"/>
</dbReference>
<dbReference type="PANTHER" id="PTHR30419">
    <property type="entry name" value="HTH-TYPE TRANSCRIPTIONAL REGULATOR YBHD"/>
    <property type="match status" value="1"/>
</dbReference>
<dbReference type="InterPro" id="IPR036390">
    <property type="entry name" value="WH_DNA-bd_sf"/>
</dbReference>
<evidence type="ECO:0000256" key="1">
    <source>
        <dbReference type="ARBA" id="ARBA00009437"/>
    </source>
</evidence>
<keyword evidence="4" id="KW-0804">Transcription</keyword>
<dbReference type="InterPro" id="IPR000847">
    <property type="entry name" value="LysR_HTH_N"/>
</dbReference>
<dbReference type="Pfam" id="PF03466">
    <property type="entry name" value="LysR_substrate"/>
    <property type="match status" value="1"/>
</dbReference>
<dbReference type="Gene3D" id="3.40.190.290">
    <property type="match status" value="1"/>
</dbReference>
<protein>
    <submittedName>
        <fullName evidence="6">LysR family transcriptional regulator</fullName>
    </submittedName>
</protein>
<dbReference type="PRINTS" id="PR00039">
    <property type="entry name" value="HTHLYSR"/>
</dbReference>
<dbReference type="PROSITE" id="PS50931">
    <property type="entry name" value="HTH_LYSR"/>
    <property type="match status" value="1"/>
</dbReference>
<dbReference type="SUPFAM" id="SSF53850">
    <property type="entry name" value="Periplasmic binding protein-like II"/>
    <property type="match status" value="1"/>
</dbReference>
<dbReference type="PANTHER" id="PTHR30419:SF30">
    <property type="entry name" value="LYSR FAMILY TRANSCRIPTIONAL REGULATOR"/>
    <property type="match status" value="1"/>
</dbReference>
<evidence type="ECO:0000313" key="7">
    <source>
        <dbReference type="Proteomes" id="UP001058461"/>
    </source>
</evidence>
<dbReference type="InterPro" id="IPR005119">
    <property type="entry name" value="LysR_subst-bd"/>
</dbReference>
<evidence type="ECO:0000313" key="6">
    <source>
        <dbReference type="EMBL" id="UTW10496.1"/>
    </source>
</evidence>
<evidence type="ECO:0000256" key="3">
    <source>
        <dbReference type="ARBA" id="ARBA00023125"/>
    </source>
</evidence>
<organism evidence="6 7">
    <name type="scientific">Marinobacterium rhizophilum</name>
    <dbReference type="NCBI Taxonomy" id="420402"/>
    <lineage>
        <taxon>Bacteria</taxon>
        <taxon>Pseudomonadati</taxon>
        <taxon>Pseudomonadota</taxon>
        <taxon>Gammaproteobacteria</taxon>
        <taxon>Oceanospirillales</taxon>
        <taxon>Oceanospirillaceae</taxon>
        <taxon>Marinobacterium</taxon>
    </lineage>
</organism>
<sequence>MDIKPLRYFVEVAHHASFTRAAEVLHVAQPAVSMAIRKLEAELELTLFHRNDRKVSLTDEGQRLLQHARRILQTLDDAQLEMQELRGLTRGEVRVGIPGMLGSYYFPPILMAFRHRHPNLRLSVVEAGTGELRDMLQEGLLDLAIIVADAVPAELEASLFLRQQMMVILPEDHALARQSRISYDAFFSEELVLFQPGYFHRKAVDQIAERCGCSPNIGFETNLLPLIKSIVKQGFGISTLLAMVLRDDPDLVAVPFEEPVWLDLSIAWRRQGYLSRANRAFVDFVLAHSAAQASRQQP</sequence>
<accession>A0ABY5HF67</accession>
<dbReference type="RefSeq" id="WP_255852539.1">
    <property type="nucleotide sequence ID" value="NZ_CP073347.1"/>
</dbReference>
<dbReference type="InterPro" id="IPR050950">
    <property type="entry name" value="HTH-type_LysR_regulators"/>
</dbReference>
<keyword evidence="7" id="KW-1185">Reference proteome</keyword>
<proteinExistence type="inferred from homology"/>
<gene>
    <name evidence="6" type="ORF">KDW95_14470</name>
</gene>
<evidence type="ECO:0000256" key="4">
    <source>
        <dbReference type="ARBA" id="ARBA00023163"/>
    </source>
</evidence>
<comment type="similarity">
    <text evidence="1">Belongs to the LysR transcriptional regulatory family.</text>
</comment>
<reference evidence="6" key="1">
    <citation type="submission" date="2021-04" db="EMBL/GenBank/DDBJ databases">
        <title>Oceanospirillales bacteria with DddD are important DMSP degraders in coastal seawater.</title>
        <authorList>
            <person name="Liu J."/>
        </authorList>
    </citation>
    <scope>NUCLEOTIDE SEQUENCE</scope>
    <source>
        <strain evidence="6">D13-1</strain>
    </source>
</reference>
<name>A0ABY5HF67_9GAMM</name>
<dbReference type="InterPro" id="IPR036388">
    <property type="entry name" value="WH-like_DNA-bd_sf"/>
</dbReference>